<feature type="chain" id="PRO_5037616600" evidence="1">
    <location>
        <begin position="27"/>
        <end position="379"/>
    </location>
</feature>
<sequence length="379" mass="41717">MRLTDTLIKKFATTTILALTVSYATAEPLTLNPLLIEQQGSFAVGGTVKTSEGTYNPRPDITTGKTSNDFMDVFKANITNGGQTLHGDHATIAYQIPSNAKQLPLVFLHGAGQSMRTWQTTPDGREGWNNIFLRKNYAVYLVDQPRRGWSGRSTVDGFISAIADDQFWFAQFRMGEYPKFFNGVAFPQDAISLDQFFRQMTPNTGAFDVDIISDSLKALFKRIGNGVLITHSQGGIAGWFAGIKATKNVKAIVAIEPGNFPFPEGEVPATIESAFGDIMPAKVSQADFAKLTKMPIIIYFGDNIADTPSTIQGEDQWRIRLALANQWADIINNHGGDVRVVHLPKVGIKGNTHFMMQDLNNSEVADHLASWLQEKGLDK</sequence>
<dbReference type="AlphaFoldDB" id="A0A974NGC6"/>
<gene>
    <name evidence="3" type="ORF">JHT90_01985</name>
</gene>
<dbReference type="KEGG" id="eaz:JHT90_01985"/>
<feature type="domain" description="AB hydrolase-1" evidence="2">
    <location>
        <begin position="105"/>
        <end position="277"/>
    </location>
</feature>
<accession>A0A974NGC6</accession>
<keyword evidence="4" id="KW-1185">Reference proteome</keyword>
<reference evidence="3 4" key="1">
    <citation type="submission" date="2021-01" db="EMBL/GenBank/DDBJ databases">
        <title>Entomomonas sp. F2A isolated from a house cricket (Acheta domesticus).</title>
        <authorList>
            <person name="Spergser J."/>
            <person name="Busse H.-J."/>
        </authorList>
    </citation>
    <scope>NUCLEOTIDE SEQUENCE [LARGE SCALE GENOMIC DNA]</scope>
    <source>
        <strain evidence="3 4">F2A</strain>
    </source>
</reference>
<organism evidence="3 4">
    <name type="scientific">Entomomonas asaccharolytica</name>
    <dbReference type="NCBI Taxonomy" id="2785331"/>
    <lineage>
        <taxon>Bacteria</taxon>
        <taxon>Pseudomonadati</taxon>
        <taxon>Pseudomonadota</taxon>
        <taxon>Gammaproteobacteria</taxon>
        <taxon>Pseudomonadales</taxon>
        <taxon>Pseudomonadaceae</taxon>
        <taxon>Entomomonas</taxon>
    </lineage>
</organism>
<dbReference type="CDD" id="cd12810">
    <property type="entry name" value="Esterase_713_like-3"/>
    <property type="match status" value="1"/>
</dbReference>
<dbReference type="GO" id="GO:0016787">
    <property type="term" value="F:hydrolase activity"/>
    <property type="evidence" value="ECO:0007669"/>
    <property type="project" value="UniProtKB-KW"/>
</dbReference>
<dbReference type="InterPro" id="IPR029058">
    <property type="entry name" value="AB_hydrolase_fold"/>
</dbReference>
<feature type="signal peptide" evidence="1">
    <location>
        <begin position="1"/>
        <end position="26"/>
    </location>
</feature>
<proteinExistence type="predicted"/>
<dbReference type="InterPro" id="IPR050228">
    <property type="entry name" value="Carboxylesterase_BioH"/>
</dbReference>
<dbReference type="PANTHER" id="PTHR43194">
    <property type="entry name" value="HYDROLASE ALPHA/BETA FOLD FAMILY"/>
    <property type="match status" value="1"/>
</dbReference>
<evidence type="ECO:0000313" key="3">
    <source>
        <dbReference type="EMBL" id="QQP86048.1"/>
    </source>
</evidence>
<evidence type="ECO:0000256" key="1">
    <source>
        <dbReference type="SAM" id="SignalP"/>
    </source>
</evidence>
<dbReference type="PANTHER" id="PTHR43194:SF4">
    <property type="entry name" value="AB HYDROLASE-1 DOMAIN-CONTAINING PROTEIN"/>
    <property type="match status" value="1"/>
</dbReference>
<dbReference type="RefSeq" id="WP_201093468.1">
    <property type="nucleotide sequence ID" value="NZ_CP067393.1"/>
</dbReference>
<keyword evidence="3" id="KW-0378">Hydrolase</keyword>
<protein>
    <submittedName>
        <fullName evidence="3">Alpha/beta fold hydrolase</fullName>
    </submittedName>
</protein>
<dbReference type="Gene3D" id="3.40.50.1820">
    <property type="entry name" value="alpha/beta hydrolase"/>
    <property type="match status" value="1"/>
</dbReference>
<dbReference type="EMBL" id="CP067393">
    <property type="protein sequence ID" value="QQP86048.1"/>
    <property type="molecule type" value="Genomic_DNA"/>
</dbReference>
<keyword evidence="1" id="KW-0732">Signal</keyword>
<evidence type="ECO:0000259" key="2">
    <source>
        <dbReference type="Pfam" id="PF12697"/>
    </source>
</evidence>
<evidence type="ECO:0000313" key="4">
    <source>
        <dbReference type="Proteomes" id="UP000595278"/>
    </source>
</evidence>
<dbReference type="SUPFAM" id="SSF53474">
    <property type="entry name" value="alpha/beta-Hydrolases"/>
    <property type="match status" value="1"/>
</dbReference>
<dbReference type="Pfam" id="PF12697">
    <property type="entry name" value="Abhydrolase_6"/>
    <property type="match status" value="1"/>
</dbReference>
<dbReference type="Proteomes" id="UP000595278">
    <property type="component" value="Chromosome"/>
</dbReference>
<name>A0A974NGC6_9GAMM</name>
<dbReference type="InterPro" id="IPR000073">
    <property type="entry name" value="AB_hydrolase_1"/>
</dbReference>